<comment type="subcellular location">
    <subcellularLocation>
        <location evidence="1">Membrane</location>
        <topology evidence="1">Multi-pass membrane protein</topology>
    </subcellularLocation>
</comment>
<dbReference type="InterPro" id="IPR017452">
    <property type="entry name" value="GPCR_Rhodpsn_7TM"/>
</dbReference>
<dbReference type="GO" id="GO:0004875">
    <property type="term" value="F:complement receptor activity"/>
    <property type="evidence" value="ECO:0007669"/>
    <property type="project" value="TreeGrafter"/>
</dbReference>
<evidence type="ECO:0000256" key="4">
    <source>
        <dbReference type="ARBA" id="ARBA00023040"/>
    </source>
</evidence>
<keyword evidence="9" id="KW-0807">Transducer</keyword>
<dbReference type="PROSITE" id="PS50262">
    <property type="entry name" value="G_PROTEIN_RECEP_F1_2"/>
    <property type="match status" value="1"/>
</dbReference>
<evidence type="ECO:0000256" key="10">
    <source>
        <dbReference type="ARBA" id="ARBA00025736"/>
    </source>
</evidence>
<evidence type="ECO:0000259" key="12">
    <source>
        <dbReference type="PROSITE" id="PS50262"/>
    </source>
</evidence>
<evidence type="ECO:0000313" key="14">
    <source>
        <dbReference type="Proteomes" id="UP001187315"/>
    </source>
</evidence>
<dbReference type="PANTHER" id="PTHR24225">
    <property type="entry name" value="CHEMOTACTIC RECEPTOR"/>
    <property type="match status" value="1"/>
</dbReference>
<accession>A0AA88MV29</accession>
<dbReference type="SUPFAM" id="SSF81321">
    <property type="entry name" value="Family A G protein-coupled receptor-like"/>
    <property type="match status" value="1"/>
</dbReference>
<dbReference type="EMBL" id="JAVHJS010000010">
    <property type="protein sequence ID" value="KAK2845802.1"/>
    <property type="molecule type" value="Genomic_DNA"/>
</dbReference>
<keyword evidence="7" id="KW-0675">Receptor</keyword>
<dbReference type="Pfam" id="PF00001">
    <property type="entry name" value="7tm_1"/>
    <property type="match status" value="1"/>
</dbReference>
<feature type="transmembrane region" description="Helical" evidence="11">
    <location>
        <begin position="147"/>
        <end position="165"/>
    </location>
</feature>
<keyword evidence="3 11" id="KW-1133">Transmembrane helix</keyword>
<feature type="transmembrane region" description="Helical" evidence="11">
    <location>
        <begin position="107"/>
        <end position="127"/>
    </location>
</feature>
<feature type="transmembrane region" description="Helical" evidence="11">
    <location>
        <begin position="72"/>
        <end position="95"/>
    </location>
</feature>
<evidence type="ECO:0000256" key="2">
    <source>
        <dbReference type="ARBA" id="ARBA00022692"/>
    </source>
</evidence>
<evidence type="ECO:0000256" key="5">
    <source>
        <dbReference type="ARBA" id="ARBA00023136"/>
    </source>
</evidence>
<dbReference type="Proteomes" id="UP001187315">
    <property type="component" value="Unassembled WGS sequence"/>
</dbReference>
<dbReference type="PANTHER" id="PTHR24225:SF74">
    <property type="entry name" value="CHEMOKINE-LIKE RECEPTOR 1"/>
    <property type="match status" value="1"/>
</dbReference>
<evidence type="ECO:0000313" key="13">
    <source>
        <dbReference type="EMBL" id="KAK2845802.1"/>
    </source>
</evidence>
<dbReference type="GO" id="GO:0005886">
    <property type="term" value="C:plasma membrane"/>
    <property type="evidence" value="ECO:0007669"/>
    <property type="project" value="TreeGrafter"/>
</dbReference>
<keyword evidence="4" id="KW-0297">G-protein coupled receptor</keyword>
<reference evidence="13" key="1">
    <citation type="submission" date="2023-08" db="EMBL/GenBank/DDBJ databases">
        <title>Pelteobagrus vachellii genome.</title>
        <authorList>
            <person name="Liu H."/>
        </authorList>
    </citation>
    <scope>NUCLEOTIDE SEQUENCE</scope>
    <source>
        <strain evidence="13">PRFRI_2022a</strain>
        <tissue evidence="13">Muscle</tissue>
    </source>
</reference>
<feature type="domain" description="G-protein coupled receptors family 1 profile" evidence="12">
    <location>
        <begin position="85"/>
        <end position="317"/>
    </location>
</feature>
<dbReference type="AlphaFoldDB" id="A0AA88MV29"/>
<evidence type="ECO:0000256" key="3">
    <source>
        <dbReference type="ARBA" id="ARBA00022989"/>
    </source>
</evidence>
<comment type="caution">
    <text evidence="13">The sequence shown here is derived from an EMBL/GenBank/DDBJ whole genome shotgun (WGS) entry which is preliminary data.</text>
</comment>
<gene>
    <name evidence="13" type="ORF">Q7C36_010656</name>
</gene>
<proteinExistence type="inferred from homology"/>
<dbReference type="GO" id="GO:0007204">
    <property type="term" value="P:positive regulation of cytosolic calcium ion concentration"/>
    <property type="evidence" value="ECO:0007669"/>
    <property type="project" value="TreeGrafter"/>
</dbReference>
<dbReference type="PRINTS" id="PR00237">
    <property type="entry name" value="GPCRRHODOPSN"/>
</dbReference>
<evidence type="ECO:0000256" key="11">
    <source>
        <dbReference type="SAM" id="Phobius"/>
    </source>
</evidence>
<dbReference type="GO" id="GO:0007200">
    <property type="term" value="P:phospholipase C-activating G protein-coupled receptor signaling pathway"/>
    <property type="evidence" value="ECO:0007669"/>
    <property type="project" value="TreeGrafter"/>
</dbReference>
<feature type="transmembrane region" description="Helical" evidence="11">
    <location>
        <begin position="300"/>
        <end position="320"/>
    </location>
</feature>
<feature type="transmembrane region" description="Helical" evidence="11">
    <location>
        <begin position="264"/>
        <end position="285"/>
    </location>
</feature>
<evidence type="ECO:0000256" key="7">
    <source>
        <dbReference type="ARBA" id="ARBA00023170"/>
    </source>
</evidence>
<keyword evidence="6" id="KW-1015">Disulfide bond</keyword>
<feature type="transmembrane region" description="Helical" evidence="11">
    <location>
        <begin position="185"/>
        <end position="206"/>
    </location>
</feature>
<dbReference type="Gene3D" id="1.20.1070.10">
    <property type="entry name" value="Rhodopsin 7-helix transmembrane proteins"/>
    <property type="match status" value="1"/>
</dbReference>
<evidence type="ECO:0000256" key="8">
    <source>
        <dbReference type="ARBA" id="ARBA00023180"/>
    </source>
</evidence>
<evidence type="ECO:0000256" key="6">
    <source>
        <dbReference type="ARBA" id="ARBA00023157"/>
    </source>
</evidence>
<name>A0AA88MV29_TACVA</name>
<keyword evidence="2 11" id="KW-0812">Transmembrane</keyword>
<keyword evidence="8" id="KW-0325">Glycoprotein</keyword>
<protein>
    <recommendedName>
        <fullName evidence="12">G-protein coupled receptors family 1 profile domain-containing protein</fullName>
    </recommendedName>
</protein>
<comment type="similarity">
    <text evidence="10">Belongs to the chemokine-like receptor (CMKLR) family.</text>
</comment>
<keyword evidence="5 11" id="KW-0472">Membrane</keyword>
<evidence type="ECO:0000256" key="1">
    <source>
        <dbReference type="ARBA" id="ARBA00004141"/>
    </source>
</evidence>
<organism evidence="13 14">
    <name type="scientific">Tachysurus vachellii</name>
    <name type="common">Darkbarbel catfish</name>
    <name type="synonym">Pelteobagrus vachellii</name>
    <dbReference type="NCBI Taxonomy" id="175792"/>
    <lineage>
        <taxon>Eukaryota</taxon>
        <taxon>Metazoa</taxon>
        <taxon>Chordata</taxon>
        <taxon>Craniata</taxon>
        <taxon>Vertebrata</taxon>
        <taxon>Euteleostomi</taxon>
        <taxon>Actinopterygii</taxon>
        <taxon>Neopterygii</taxon>
        <taxon>Teleostei</taxon>
        <taxon>Ostariophysi</taxon>
        <taxon>Siluriformes</taxon>
        <taxon>Bagridae</taxon>
        <taxon>Tachysurus</taxon>
    </lineage>
</organism>
<dbReference type="GO" id="GO:0006954">
    <property type="term" value="P:inflammatory response"/>
    <property type="evidence" value="ECO:0007669"/>
    <property type="project" value="TreeGrafter"/>
</dbReference>
<dbReference type="InterPro" id="IPR000826">
    <property type="entry name" value="Formyl_rcpt-rel"/>
</dbReference>
<sequence>MFIILPAVHLKQFTFSSGDLLLLQSCFDWYVDVCLRIAKMSSSNTSVYDYYESDPDLLEIKNQNNFVNTIRMLYIIGYLIICTLGLVLNLLTIIAGSWYCKSDTAKWIIALAVTHLICSAFLPLQILYSWYHFNWHHGAALCKLSSYVFYVSMFSSAAILTLHSVTDGIECRISKCMPFHHSSGVLVMILCSWIFAMFLGIPSLYFRGLQYTTLGEECINTYDHTTQTIIGCYRFLLGILIPAVMIGICCCCKSIRMEKKLTKIFGLIKVAYFVCWTPLLFIGLLQNNPEFVSDFSYRDPVVTVLAAAHCCVNPVIYLLVSLDFKMQWVRQAQSEQSSNSYI</sequence>
<dbReference type="InterPro" id="IPR000276">
    <property type="entry name" value="GPCR_Rhodpsn"/>
</dbReference>
<evidence type="ECO:0000256" key="9">
    <source>
        <dbReference type="ARBA" id="ARBA00023224"/>
    </source>
</evidence>
<dbReference type="GO" id="GO:0004930">
    <property type="term" value="F:G protein-coupled receptor activity"/>
    <property type="evidence" value="ECO:0007669"/>
    <property type="project" value="UniProtKB-KW"/>
</dbReference>
<keyword evidence="14" id="KW-1185">Reference proteome</keyword>
<feature type="transmembrane region" description="Helical" evidence="11">
    <location>
        <begin position="233"/>
        <end position="252"/>
    </location>
</feature>